<evidence type="ECO:0000313" key="6">
    <source>
        <dbReference type="Proteomes" id="UP000077519"/>
    </source>
</evidence>
<dbReference type="Gene3D" id="3.20.20.80">
    <property type="entry name" value="Glycosidases"/>
    <property type="match status" value="1"/>
</dbReference>
<dbReference type="Proteomes" id="UP000077519">
    <property type="component" value="Unassembled WGS sequence"/>
</dbReference>
<keyword evidence="2 3" id="KW-0326">Glycosidase</keyword>
<keyword evidence="1 3" id="KW-0378">Hydrolase</keyword>
<reference evidence="5 6" key="1">
    <citation type="submission" date="2016-03" db="EMBL/GenBank/DDBJ databases">
        <title>Genome sequence of Rhodococcus kyotonensis KB10.</title>
        <authorList>
            <person name="Jeong H."/>
            <person name="Hong C.E."/>
            <person name="Jo S.H."/>
            <person name="Park J.M."/>
        </authorList>
    </citation>
    <scope>NUCLEOTIDE SEQUENCE [LARGE SCALE GENOMIC DNA]</scope>
    <source>
        <strain evidence="5 6">KB10</strain>
    </source>
</reference>
<keyword evidence="6" id="KW-1185">Reference proteome</keyword>
<sequence>MSRIRLRSVVSALSVAVMTASLSLGVTSYVVPTEHTLAQADAAVTPTTVGVSDNGALLWSSDAELNTTLSILDAAGIKSMRVSIPWANVEPAQNQLVWTAVDRVVNAVNARGISMLGIIAYTPTWATSPPGQALNYRPASPALFGQFAGKVADRYKGKIEAYEIWNEPNGAMFYGPSPDAAGYTDLLKAAYPAIKGADPSATVVGGVLGAVVDNHGMQNPVTFTQQMYAAGAAGKFDALSFHPYQYTMKFADGTYVDDSPVRQVMDIRALMVANGDGGKKIWATEYGVPTAVASEEQQSDMITHFITKWQELPYTGPIYLYQLKDQQTGSQDTEMTFGLLRSDWSGKPALWGVMSQLMNGIPRSAEYNRFQMVPSELGAAVSPVFPIRDTWAQIRDYATVFQTPTGFIASPNVVADAVRRTGLLPTTGFANGYQDFDSPYGLRVFSTDLGGTRLIGGGIISAWDPTLGPATSDETPIDGGGVRVTFQYGSITWTPTAGARAQR</sequence>
<dbReference type="InterPro" id="IPR017853">
    <property type="entry name" value="GH"/>
</dbReference>
<organism evidence="5 6">
    <name type="scientific">Rhodococcoides kyotonense</name>
    <dbReference type="NCBI Taxonomy" id="398843"/>
    <lineage>
        <taxon>Bacteria</taxon>
        <taxon>Bacillati</taxon>
        <taxon>Actinomycetota</taxon>
        <taxon>Actinomycetes</taxon>
        <taxon>Mycobacteriales</taxon>
        <taxon>Nocardiaceae</taxon>
        <taxon>Rhodococcoides</taxon>
    </lineage>
</organism>
<dbReference type="InterPro" id="IPR051923">
    <property type="entry name" value="Glycosyl_Hydrolase_39"/>
</dbReference>
<protein>
    <recommendedName>
        <fullName evidence="4">Glycoside hydrolase family 5 domain-containing protein</fullName>
    </recommendedName>
</protein>
<dbReference type="InterPro" id="IPR013207">
    <property type="entry name" value="LGFP"/>
</dbReference>
<comment type="similarity">
    <text evidence="3">Belongs to the glycosyl hydrolase 5 (cellulase A) family.</text>
</comment>
<evidence type="ECO:0000313" key="5">
    <source>
        <dbReference type="EMBL" id="OAK56139.1"/>
    </source>
</evidence>
<dbReference type="GO" id="GO:0004553">
    <property type="term" value="F:hydrolase activity, hydrolyzing O-glycosyl compounds"/>
    <property type="evidence" value="ECO:0007669"/>
    <property type="project" value="InterPro"/>
</dbReference>
<evidence type="ECO:0000256" key="1">
    <source>
        <dbReference type="ARBA" id="ARBA00022801"/>
    </source>
</evidence>
<dbReference type="Pfam" id="PF08310">
    <property type="entry name" value="LGFP"/>
    <property type="match status" value="1"/>
</dbReference>
<dbReference type="PANTHER" id="PTHR12631:SF10">
    <property type="entry name" value="BETA-XYLOSIDASE-LIKE PROTEIN-RELATED"/>
    <property type="match status" value="1"/>
</dbReference>
<dbReference type="GO" id="GO:0000272">
    <property type="term" value="P:polysaccharide catabolic process"/>
    <property type="evidence" value="ECO:0007669"/>
    <property type="project" value="InterPro"/>
</dbReference>
<evidence type="ECO:0000256" key="3">
    <source>
        <dbReference type="RuleBase" id="RU361153"/>
    </source>
</evidence>
<dbReference type="Pfam" id="PF00150">
    <property type="entry name" value="Cellulase"/>
    <property type="match status" value="1"/>
</dbReference>
<dbReference type="EMBL" id="LVHI01000006">
    <property type="protein sequence ID" value="OAK56139.1"/>
    <property type="molecule type" value="Genomic_DNA"/>
</dbReference>
<dbReference type="PANTHER" id="PTHR12631">
    <property type="entry name" value="ALPHA-L-IDURONIDASE"/>
    <property type="match status" value="1"/>
</dbReference>
<dbReference type="RefSeq" id="WP_068423004.1">
    <property type="nucleotide sequence ID" value="NZ_LVHI01000006.1"/>
</dbReference>
<evidence type="ECO:0000259" key="4">
    <source>
        <dbReference type="Pfam" id="PF00150"/>
    </source>
</evidence>
<name>A0A177YLP5_9NOCA</name>
<dbReference type="InterPro" id="IPR001547">
    <property type="entry name" value="Glyco_hydro_5"/>
</dbReference>
<feature type="domain" description="Glycoside hydrolase family 5" evidence="4">
    <location>
        <begin position="51"/>
        <end position="302"/>
    </location>
</feature>
<dbReference type="AlphaFoldDB" id="A0A177YLP5"/>
<evidence type="ECO:0000256" key="2">
    <source>
        <dbReference type="ARBA" id="ARBA00023295"/>
    </source>
</evidence>
<gene>
    <name evidence="5" type="ORF">A3K89_17905</name>
</gene>
<proteinExistence type="inferred from homology"/>
<accession>A0A177YLP5</accession>
<comment type="caution">
    <text evidence="5">The sequence shown here is derived from an EMBL/GenBank/DDBJ whole genome shotgun (WGS) entry which is preliminary data.</text>
</comment>
<dbReference type="SUPFAM" id="SSF51445">
    <property type="entry name" value="(Trans)glycosidases"/>
    <property type="match status" value="1"/>
</dbReference>